<keyword evidence="2" id="KW-0732">Signal</keyword>
<protein>
    <recommendedName>
        <fullName evidence="5">Lipoprotein</fullName>
    </recommendedName>
</protein>
<dbReference type="EMBL" id="CP001110">
    <property type="protein sequence ID" value="ACF43586.1"/>
    <property type="molecule type" value="Genomic_DNA"/>
</dbReference>
<reference evidence="3 4" key="1">
    <citation type="submission" date="2008-06" db="EMBL/GenBank/DDBJ databases">
        <title>Complete sequence of Pelodictyon phaeoclathratiforme BU-1.</title>
        <authorList>
            <consortium name="US DOE Joint Genome Institute"/>
            <person name="Lucas S."/>
            <person name="Copeland A."/>
            <person name="Lapidus A."/>
            <person name="Glavina del Rio T."/>
            <person name="Dalin E."/>
            <person name="Tice H."/>
            <person name="Bruce D."/>
            <person name="Goodwin L."/>
            <person name="Pitluck S."/>
            <person name="Schmutz J."/>
            <person name="Larimer F."/>
            <person name="Land M."/>
            <person name="Hauser L."/>
            <person name="Kyrpides N."/>
            <person name="Mikhailova N."/>
            <person name="Liu Z."/>
            <person name="Li T."/>
            <person name="Zhao F."/>
            <person name="Overmann J."/>
            <person name="Bryant D.A."/>
            <person name="Richardson P."/>
        </authorList>
    </citation>
    <scope>NUCLEOTIDE SEQUENCE [LARGE SCALE GENOMIC DNA]</scope>
    <source>
        <strain evidence="4">DSM 5477 / BU-1</strain>
    </source>
</reference>
<evidence type="ECO:0008006" key="5">
    <source>
        <dbReference type="Google" id="ProtNLM"/>
    </source>
</evidence>
<dbReference type="KEGG" id="pph:Ppha_1321"/>
<evidence type="ECO:0000313" key="4">
    <source>
        <dbReference type="Proteomes" id="UP000002724"/>
    </source>
</evidence>
<dbReference type="HOGENOM" id="CLU_2047463_0_0_10"/>
<name>B4SHB9_PELPB</name>
<keyword evidence="4" id="KW-1185">Reference proteome</keyword>
<dbReference type="PROSITE" id="PS51257">
    <property type="entry name" value="PROKAR_LIPOPROTEIN"/>
    <property type="match status" value="1"/>
</dbReference>
<dbReference type="AlphaFoldDB" id="B4SHB9"/>
<feature type="chain" id="PRO_5002825906" description="Lipoprotein" evidence="2">
    <location>
        <begin position="26"/>
        <end position="120"/>
    </location>
</feature>
<dbReference type="OrthoDB" id="10019197at2"/>
<evidence type="ECO:0000313" key="3">
    <source>
        <dbReference type="EMBL" id="ACF43586.1"/>
    </source>
</evidence>
<evidence type="ECO:0000256" key="2">
    <source>
        <dbReference type="SAM" id="SignalP"/>
    </source>
</evidence>
<feature type="signal peptide" evidence="2">
    <location>
        <begin position="1"/>
        <end position="25"/>
    </location>
</feature>
<evidence type="ECO:0000256" key="1">
    <source>
        <dbReference type="SAM" id="MobiDB-lite"/>
    </source>
</evidence>
<feature type="region of interest" description="Disordered" evidence="1">
    <location>
        <begin position="98"/>
        <end position="120"/>
    </location>
</feature>
<dbReference type="RefSeq" id="WP_012508077.1">
    <property type="nucleotide sequence ID" value="NC_011060.1"/>
</dbReference>
<dbReference type="Proteomes" id="UP000002724">
    <property type="component" value="Chromosome"/>
</dbReference>
<accession>B4SHB9</accession>
<feature type="region of interest" description="Disordered" evidence="1">
    <location>
        <begin position="61"/>
        <end position="82"/>
    </location>
</feature>
<dbReference type="STRING" id="324925.Ppha_1321"/>
<proteinExistence type="predicted"/>
<sequence length="120" mass="12695" precursor="true">MFVAKTVTIVVVVLSLGCFVREAFAEEQATVNMKQQGLQKNESPKKLQFLDEDGDGLNDLIRDSDGDGIPDGRMCDGSGNSLGRGGFNRQGGGWMIMNGAGNGGFGRGSGNGVRQGRGRR</sequence>
<organism evidence="3 4">
    <name type="scientific">Pelodictyon phaeoclathratiforme (strain DSM 5477 / BU-1)</name>
    <dbReference type="NCBI Taxonomy" id="324925"/>
    <lineage>
        <taxon>Bacteria</taxon>
        <taxon>Pseudomonadati</taxon>
        <taxon>Chlorobiota</taxon>
        <taxon>Chlorobiia</taxon>
        <taxon>Chlorobiales</taxon>
        <taxon>Chlorobiaceae</taxon>
        <taxon>Chlorobium/Pelodictyon group</taxon>
        <taxon>Pelodictyon</taxon>
    </lineage>
</organism>
<gene>
    <name evidence="3" type="ordered locus">Ppha_1321</name>
</gene>